<keyword evidence="2" id="KW-1185">Reference proteome</keyword>
<gene>
    <name evidence="1" type="ORF">CHC_T00003106001</name>
</gene>
<dbReference type="Gramene" id="CDF34405">
    <property type="protein sequence ID" value="CDF34405"/>
    <property type="gene ID" value="CHC_T00003106001"/>
</dbReference>
<protein>
    <submittedName>
        <fullName evidence="1">Uncharacterized protein</fullName>
    </submittedName>
</protein>
<sequence>MLLFRNGRGVRYSARCRPNCPPLTFVPQQDLPPCQYIRPGRVAPFIPRRNTGVPDFGKNIFLDLFRNTENHQGALAQA</sequence>
<reference evidence="2" key="1">
    <citation type="journal article" date="2013" name="Proc. Natl. Acad. Sci. U.S.A.">
        <title>Genome structure and metabolic features in the red seaweed Chondrus crispus shed light on evolution of the Archaeplastida.</title>
        <authorList>
            <person name="Collen J."/>
            <person name="Porcel B."/>
            <person name="Carre W."/>
            <person name="Ball S.G."/>
            <person name="Chaparro C."/>
            <person name="Tonon T."/>
            <person name="Barbeyron T."/>
            <person name="Michel G."/>
            <person name="Noel B."/>
            <person name="Valentin K."/>
            <person name="Elias M."/>
            <person name="Artiguenave F."/>
            <person name="Arun A."/>
            <person name="Aury J.M."/>
            <person name="Barbosa-Neto J.F."/>
            <person name="Bothwell J.H."/>
            <person name="Bouget F.Y."/>
            <person name="Brillet L."/>
            <person name="Cabello-Hurtado F."/>
            <person name="Capella-Gutierrez S."/>
            <person name="Charrier B."/>
            <person name="Cladiere L."/>
            <person name="Cock J.M."/>
            <person name="Coelho S.M."/>
            <person name="Colleoni C."/>
            <person name="Czjzek M."/>
            <person name="Da Silva C."/>
            <person name="Delage L."/>
            <person name="Denoeud F."/>
            <person name="Deschamps P."/>
            <person name="Dittami S.M."/>
            <person name="Gabaldon T."/>
            <person name="Gachon C.M."/>
            <person name="Groisillier A."/>
            <person name="Herve C."/>
            <person name="Jabbari K."/>
            <person name="Katinka M."/>
            <person name="Kloareg B."/>
            <person name="Kowalczyk N."/>
            <person name="Labadie K."/>
            <person name="Leblanc C."/>
            <person name="Lopez P.J."/>
            <person name="McLachlan D.H."/>
            <person name="Meslet-Cladiere L."/>
            <person name="Moustafa A."/>
            <person name="Nehr Z."/>
            <person name="Nyvall Collen P."/>
            <person name="Panaud O."/>
            <person name="Partensky F."/>
            <person name="Poulain J."/>
            <person name="Rensing S.A."/>
            <person name="Rousvoal S."/>
            <person name="Samson G."/>
            <person name="Symeonidi A."/>
            <person name="Weissenbach J."/>
            <person name="Zambounis A."/>
            <person name="Wincker P."/>
            <person name="Boyen C."/>
        </authorList>
    </citation>
    <scope>NUCLEOTIDE SEQUENCE [LARGE SCALE GENOMIC DNA]</scope>
    <source>
        <strain evidence="2">cv. Stackhouse</strain>
    </source>
</reference>
<dbReference type="Proteomes" id="UP000012073">
    <property type="component" value="Unassembled WGS sequence"/>
</dbReference>
<dbReference type="KEGG" id="ccp:CHC_T00003106001"/>
<name>R7QAB0_CHOCR</name>
<dbReference type="GeneID" id="17321948"/>
<dbReference type="EMBL" id="HG001691">
    <property type="protein sequence ID" value="CDF34405.1"/>
    <property type="molecule type" value="Genomic_DNA"/>
</dbReference>
<dbReference type="AlphaFoldDB" id="R7QAB0"/>
<dbReference type="RefSeq" id="XP_005714224.1">
    <property type="nucleotide sequence ID" value="XM_005714167.1"/>
</dbReference>
<proteinExistence type="predicted"/>
<accession>R7QAB0</accession>
<evidence type="ECO:0000313" key="2">
    <source>
        <dbReference type="Proteomes" id="UP000012073"/>
    </source>
</evidence>
<evidence type="ECO:0000313" key="1">
    <source>
        <dbReference type="EMBL" id="CDF34405.1"/>
    </source>
</evidence>
<organism evidence="1 2">
    <name type="scientific">Chondrus crispus</name>
    <name type="common">Carrageen Irish moss</name>
    <name type="synonym">Polymorpha crispa</name>
    <dbReference type="NCBI Taxonomy" id="2769"/>
    <lineage>
        <taxon>Eukaryota</taxon>
        <taxon>Rhodophyta</taxon>
        <taxon>Florideophyceae</taxon>
        <taxon>Rhodymeniophycidae</taxon>
        <taxon>Gigartinales</taxon>
        <taxon>Gigartinaceae</taxon>
        <taxon>Chondrus</taxon>
    </lineage>
</organism>